<name>A0A650FPP0_HERIL</name>
<accession>A0A650FPP0</accession>
<gene>
    <name evidence="1" type="primary">MT2A</name>
</gene>
<protein>
    <submittedName>
        <fullName evidence="1">Metallothionein</fullName>
    </submittedName>
</protein>
<sequence>MGCPKCYKDCKCPAEKCGSEQCKCDACCNCPCKGTDTKEKCCK</sequence>
<dbReference type="EMBL" id="MK933780">
    <property type="protein sequence ID" value="QGV12998.1"/>
    <property type="molecule type" value="mRNA"/>
</dbReference>
<dbReference type="AlphaFoldDB" id="A0A650FPP0"/>
<evidence type="ECO:0000313" key="1">
    <source>
        <dbReference type="EMBL" id="QGV12998.1"/>
    </source>
</evidence>
<reference evidence="1" key="1">
    <citation type="submission" date="2019-05" db="EMBL/GenBank/DDBJ databases">
        <authorList>
            <person name="Gao Z."/>
            <person name="Zhu F."/>
        </authorList>
    </citation>
    <scope>NUCLEOTIDE SEQUENCE</scope>
</reference>
<proteinExistence type="evidence at transcript level"/>
<organism evidence="1">
    <name type="scientific">Hermetia illucens</name>
    <name type="common">Black soldier fly</name>
    <dbReference type="NCBI Taxonomy" id="343691"/>
    <lineage>
        <taxon>Eukaryota</taxon>
        <taxon>Metazoa</taxon>
        <taxon>Ecdysozoa</taxon>
        <taxon>Arthropoda</taxon>
        <taxon>Hexapoda</taxon>
        <taxon>Insecta</taxon>
        <taxon>Pterygota</taxon>
        <taxon>Neoptera</taxon>
        <taxon>Endopterygota</taxon>
        <taxon>Diptera</taxon>
        <taxon>Brachycera</taxon>
        <taxon>Stratiomyomorpha</taxon>
        <taxon>Stratiomyidae</taxon>
        <taxon>Hermetiinae</taxon>
        <taxon>Hermetia</taxon>
    </lineage>
</organism>